<comment type="caution">
    <text evidence="1">The sequence shown here is derived from an EMBL/GenBank/DDBJ whole genome shotgun (WGS) entry which is preliminary data.</text>
</comment>
<dbReference type="AlphaFoldDB" id="A0A848KRS8"/>
<dbReference type="Proteomes" id="UP000550729">
    <property type="component" value="Unassembled WGS sequence"/>
</dbReference>
<organism evidence="1 2">
    <name type="scientific">Gordonia asplenii</name>
    <dbReference type="NCBI Taxonomy" id="2725283"/>
    <lineage>
        <taxon>Bacteria</taxon>
        <taxon>Bacillati</taxon>
        <taxon>Actinomycetota</taxon>
        <taxon>Actinomycetes</taxon>
        <taxon>Mycobacteriales</taxon>
        <taxon>Gordoniaceae</taxon>
        <taxon>Gordonia</taxon>
    </lineage>
</organism>
<name>A0A848KRS8_9ACTN</name>
<accession>A0A848KRS8</accession>
<dbReference type="RefSeq" id="WP_170193305.1">
    <property type="nucleotide sequence ID" value="NZ_JABBNB010000005.1"/>
</dbReference>
<reference evidence="1 2" key="1">
    <citation type="submission" date="2020-04" db="EMBL/GenBank/DDBJ databases">
        <title>Gordonia sp. nov. TBRC 11910.</title>
        <authorList>
            <person name="Suriyachadkun C."/>
        </authorList>
    </citation>
    <scope>NUCLEOTIDE SEQUENCE [LARGE SCALE GENOMIC DNA]</scope>
    <source>
        <strain evidence="1 2">TBRC 11910</strain>
    </source>
</reference>
<sequence length="214" mass="23164">MDDQTHPADTAKVGDAFHDEDGVTWLLTDDGDDQPWRTSTWAKGRIWHARADACKRALTPLVPATATADGETAKYLAAMTRIADALRVAHGDRIDVDGLVRVAEAAAGALADREAALDAAAVGLPTPDASDPMWWRAAAQLMRNRPDWRLRSGDTSIALIFDREADRLDADAADRELAEQVAEDCRGNQWNASWEDVALAAIHAERDRAAKAGA</sequence>
<dbReference type="EMBL" id="JABBNB010000005">
    <property type="protein sequence ID" value="NMO00799.1"/>
    <property type="molecule type" value="Genomic_DNA"/>
</dbReference>
<protein>
    <submittedName>
        <fullName evidence="1">Uncharacterized protein</fullName>
    </submittedName>
</protein>
<keyword evidence="2" id="KW-1185">Reference proteome</keyword>
<evidence type="ECO:0000313" key="2">
    <source>
        <dbReference type="Proteomes" id="UP000550729"/>
    </source>
</evidence>
<gene>
    <name evidence="1" type="ORF">HH308_06180</name>
</gene>
<proteinExistence type="predicted"/>
<evidence type="ECO:0000313" key="1">
    <source>
        <dbReference type="EMBL" id="NMO00799.1"/>
    </source>
</evidence>